<accession>A0A3P7XYE3</accession>
<dbReference type="GO" id="GO:0016020">
    <property type="term" value="C:membrane"/>
    <property type="evidence" value="ECO:0007669"/>
    <property type="project" value="InterPro"/>
</dbReference>
<gene>
    <name evidence="1" type="ORF">HPBE_LOCUS6912</name>
</gene>
<name>A0A3P7XYE3_HELPZ</name>
<dbReference type="GO" id="GO:0050650">
    <property type="term" value="P:chondroitin sulfate proteoglycan biosynthetic process"/>
    <property type="evidence" value="ECO:0007669"/>
    <property type="project" value="InterPro"/>
</dbReference>
<reference evidence="1" key="1">
    <citation type="submission" date="2018-11" db="EMBL/GenBank/DDBJ databases">
        <authorList>
            <consortium name="Pathogen Informatics"/>
        </authorList>
    </citation>
    <scope>NUCLEOTIDE SEQUENCE [LARGE SCALE GENOMIC DNA]</scope>
</reference>
<dbReference type="GO" id="GO:1902884">
    <property type="term" value="P:positive regulation of response to oxidative stress"/>
    <property type="evidence" value="ECO:0007669"/>
    <property type="project" value="InterPro"/>
</dbReference>
<protein>
    <recommendedName>
        <fullName evidence="2">Carbohydrate sulfotransferase</fullName>
    </recommendedName>
</protein>
<dbReference type="InterPro" id="IPR007669">
    <property type="entry name" value="Chst-1-like"/>
</dbReference>
<dbReference type="InterPro" id="IPR005331">
    <property type="entry name" value="Sulfotransferase"/>
</dbReference>
<organism evidence="1">
    <name type="scientific">Heligmosomoides polygyrus</name>
    <name type="common">Parasitic roundworm</name>
    <dbReference type="NCBI Taxonomy" id="6339"/>
    <lineage>
        <taxon>Eukaryota</taxon>
        <taxon>Metazoa</taxon>
        <taxon>Ecdysozoa</taxon>
        <taxon>Nematoda</taxon>
        <taxon>Chromadorea</taxon>
        <taxon>Rhabditida</taxon>
        <taxon>Rhabditina</taxon>
        <taxon>Rhabditomorpha</taxon>
        <taxon>Strongyloidea</taxon>
        <taxon>Heligmosomidae</taxon>
        <taxon>Heligmosomoides</taxon>
    </lineage>
</organism>
<sequence>MKMVETHIKAQGNEISVTCNIFGLQNKLWDFQVAPQYRLGLCTVPKIMSTINLAIFCFLKHPKRYMVEKRQISKEMSWPRSSRISLRFSVIRHPIDRFLSAYTDKCLDCTHLCYGCGTDINCFIERFNSKIRYYARHSFHYLDELTYHLAPLNWWEIFSSLFWCRSCICRIFQRN</sequence>
<dbReference type="AlphaFoldDB" id="A0A3P7XYE3"/>
<dbReference type="Pfam" id="PF03567">
    <property type="entry name" value="Sulfotransfer_2"/>
    <property type="match status" value="1"/>
</dbReference>
<dbReference type="PANTHER" id="PTHR22900">
    <property type="entry name" value="PROTEIN CBG14245-RELATED"/>
    <property type="match status" value="1"/>
</dbReference>
<dbReference type="GO" id="GO:0047756">
    <property type="term" value="F:chondroitin 4-sulfotransferase activity"/>
    <property type="evidence" value="ECO:0007669"/>
    <property type="project" value="InterPro"/>
</dbReference>
<evidence type="ECO:0000313" key="1">
    <source>
        <dbReference type="EMBL" id="VDO70189.1"/>
    </source>
</evidence>
<dbReference type="OrthoDB" id="5863123at2759"/>
<evidence type="ECO:0008006" key="2">
    <source>
        <dbReference type="Google" id="ProtNLM"/>
    </source>
</evidence>
<proteinExistence type="predicted"/>
<dbReference type="EMBL" id="UZAH01025767">
    <property type="protein sequence ID" value="VDO70189.1"/>
    <property type="molecule type" value="Genomic_DNA"/>
</dbReference>
<dbReference type="PANTHER" id="PTHR22900:SF5">
    <property type="entry name" value="PROTEIN CBG14245"/>
    <property type="match status" value="1"/>
</dbReference>